<feature type="compositionally biased region" description="Basic and acidic residues" evidence="1">
    <location>
        <begin position="59"/>
        <end position="69"/>
    </location>
</feature>
<sequence>MGEFADQITYAALTSVIYFAVIGATWMVCRKTFAQLLKTGDAEVLDAIKAMSDSPKKRKEGESRQRAKADTTAVEEFAQPDPTAPGKDDSA</sequence>
<evidence type="ECO:0000313" key="4">
    <source>
        <dbReference type="Proteomes" id="UP000484885"/>
    </source>
</evidence>
<dbReference type="RefSeq" id="WP_164210905.1">
    <property type="nucleotide sequence ID" value="NZ_JAAGSC010000040.1"/>
</dbReference>
<dbReference type="AlphaFoldDB" id="A0A845UVI8"/>
<evidence type="ECO:0000256" key="2">
    <source>
        <dbReference type="SAM" id="Phobius"/>
    </source>
</evidence>
<proteinExistence type="predicted"/>
<organism evidence="3 4">
    <name type="scientific">Wenzhouxiangella limi</name>
    <dbReference type="NCBI Taxonomy" id="2707351"/>
    <lineage>
        <taxon>Bacteria</taxon>
        <taxon>Pseudomonadati</taxon>
        <taxon>Pseudomonadota</taxon>
        <taxon>Gammaproteobacteria</taxon>
        <taxon>Chromatiales</taxon>
        <taxon>Wenzhouxiangellaceae</taxon>
        <taxon>Wenzhouxiangella</taxon>
    </lineage>
</organism>
<evidence type="ECO:0000313" key="3">
    <source>
        <dbReference type="EMBL" id="NDY95497.1"/>
    </source>
</evidence>
<evidence type="ECO:0000256" key="1">
    <source>
        <dbReference type="SAM" id="MobiDB-lite"/>
    </source>
</evidence>
<accession>A0A845UVI8</accession>
<comment type="caution">
    <text evidence="3">The sequence shown here is derived from an EMBL/GenBank/DDBJ whole genome shotgun (WGS) entry which is preliminary data.</text>
</comment>
<protein>
    <submittedName>
        <fullName evidence="3">Uncharacterized protein</fullName>
    </submittedName>
</protein>
<reference evidence="3 4" key="1">
    <citation type="submission" date="2020-02" db="EMBL/GenBank/DDBJ databases">
        <authorList>
            <person name="Zhang X.-Y."/>
        </authorList>
    </citation>
    <scope>NUCLEOTIDE SEQUENCE [LARGE SCALE GENOMIC DNA]</scope>
    <source>
        <strain evidence="3 4">C33</strain>
    </source>
</reference>
<dbReference type="EMBL" id="JAAGSC010000040">
    <property type="protein sequence ID" value="NDY95497.1"/>
    <property type="molecule type" value="Genomic_DNA"/>
</dbReference>
<feature type="transmembrane region" description="Helical" evidence="2">
    <location>
        <begin position="12"/>
        <end position="29"/>
    </location>
</feature>
<gene>
    <name evidence="3" type="ORF">G3I74_07150</name>
</gene>
<name>A0A845UVI8_9GAMM</name>
<keyword evidence="2" id="KW-1133">Transmembrane helix</keyword>
<keyword evidence="2" id="KW-0472">Membrane</keyword>
<keyword evidence="2" id="KW-0812">Transmembrane</keyword>
<feature type="region of interest" description="Disordered" evidence="1">
    <location>
        <begin position="53"/>
        <end position="91"/>
    </location>
</feature>
<dbReference type="Proteomes" id="UP000484885">
    <property type="component" value="Unassembled WGS sequence"/>
</dbReference>
<keyword evidence="4" id="KW-1185">Reference proteome</keyword>